<evidence type="ECO:0000313" key="3">
    <source>
        <dbReference type="RefSeq" id="XP_058987824.1"/>
    </source>
</evidence>
<dbReference type="Proteomes" id="UP001652621">
    <property type="component" value="Unplaced"/>
</dbReference>
<dbReference type="PANTHER" id="PTHR14663:SF2">
    <property type="entry name" value="METHYLTRANSFERASE NSUN7-RELATED"/>
    <property type="match status" value="1"/>
</dbReference>
<dbReference type="RefSeq" id="XP_058987824.1">
    <property type="nucleotide sequence ID" value="XM_059131841.1"/>
</dbReference>
<protein>
    <submittedName>
        <fullName evidence="3">Uncharacterized protein LOC101891093</fullName>
    </submittedName>
</protein>
<gene>
    <name evidence="3" type="primary">LOC101891093</name>
</gene>
<organism evidence="2 3">
    <name type="scientific">Musca domestica</name>
    <name type="common">House fly</name>
    <dbReference type="NCBI Taxonomy" id="7370"/>
    <lineage>
        <taxon>Eukaryota</taxon>
        <taxon>Metazoa</taxon>
        <taxon>Ecdysozoa</taxon>
        <taxon>Arthropoda</taxon>
        <taxon>Hexapoda</taxon>
        <taxon>Insecta</taxon>
        <taxon>Pterygota</taxon>
        <taxon>Neoptera</taxon>
        <taxon>Endopterygota</taxon>
        <taxon>Diptera</taxon>
        <taxon>Brachycera</taxon>
        <taxon>Muscomorpha</taxon>
        <taxon>Muscoidea</taxon>
        <taxon>Muscidae</taxon>
        <taxon>Musca</taxon>
    </lineage>
</organism>
<evidence type="ECO:0000313" key="2">
    <source>
        <dbReference type="Proteomes" id="UP001652621"/>
    </source>
</evidence>
<sequence>MSNNLFFFSLADIFSVYPKIFEELVSNRVNVAKIYLPSDTEWQDKMYYMLLDVQKAVNEALECGQNYDELIRHKEKPIFDATHIQHFSPASSPCNNLLEEHKKKCQHALSKRKTKVSIVWTLDDITNAAKLLKKPPGKVRFSNEYEMRKVYSLIYDVFRYKAVLSNALDDIKFFEVNPQFRAKENQVWLMLYELHKRSFNRRNADKCKEERVKYTESNVNDISDCLWKCRRKLAASMSRMRIKYGALKLSNLLPPHLQNEKVAIAATNPIITGWINPFLVRDKESAEHLFKENGFEVIDTEQDLTEGTLKWDNVCPLFLSCIPLDRNIFAKSQLVLKNFFIIQDRAFSVGPAVMSRLLDFYDLSGDILQTHIDSPRSTAYLASLYYSVNRINCFYVYGAGSSLKQYRNYIEGLGVNNVRLFAESFTSFPIESNRFRTVVGILANPPNSFSAISDPIDLICSRGGDLGMLEMLTETAISNDGRYRVSLILEEQLRTLSMAMSRPQVQFILYQTHSILISENQDMIKCATNLVNKAALQKHCNLLLEKKRLEALEEAETANIPSAAMGSSPRKRNVPPDVKHQQSTTGVAIDPPTESIETGTIDVLPDMDEFISVDIPDVCKNQDKCIQHCDNGCFLSLVQRRQITRLNAKYLIKMAEIRGLFGNNADNNSNKLRQLRDQESNIDLQRQKQSGEECTHKTYQNIETLILRLGTPTSTSIIRSNLKMASKLKHPIRFDCNNRVCKKRSKCVIMKICVGKYGEQIKAYKWKKPYPISLVELQF</sequence>
<dbReference type="PANTHER" id="PTHR14663">
    <property type="entry name" value="METHYLTRANSFERASE NSUN7-RELATED"/>
    <property type="match status" value="1"/>
</dbReference>
<accession>A0ABM3VPU7</accession>
<reference evidence="3" key="1">
    <citation type="submission" date="2025-08" db="UniProtKB">
        <authorList>
            <consortium name="RefSeq"/>
        </authorList>
    </citation>
    <scope>IDENTIFICATION</scope>
    <source>
        <strain evidence="3">Aabys</strain>
        <tissue evidence="3">Whole body</tissue>
    </source>
</reference>
<keyword evidence="2" id="KW-1185">Reference proteome</keyword>
<dbReference type="InterPro" id="IPR029063">
    <property type="entry name" value="SAM-dependent_MTases_sf"/>
</dbReference>
<dbReference type="Gene3D" id="3.40.50.150">
    <property type="entry name" value="Vaccinia Virus protein VP39"/>
    <property type="match status" value="1"/>
</dbReference>
<name>A0ABM3VPU7_MUSDO</name>
<dbReference type="GeneID" id="101891093"/>
<evidence type="ECO:0000256" key="1">
    <source>
        <dbReference type="SAM" id="MobiDB-lite"/>
    </source>
</evidence>
<dbReference type="InterPro" id="IPR042620">
    <property type="entry name" value="NSUN7"/>
</dbReference>
<proteinExistence type="predicted"/>
<feature type="region of interest" description="Disordered" evidence="1">
    <location>
        <begin position="560"/>
        <end position="595"/>
    </location>
</feature>